<feature type="domain" description="TonB C-terminal" evidence="2">
    <location>
        <begin position="232"/>
        <end position="292"/>
    </location>
</feature>
<dbReference type="SUPFAM" id="SSF74653">
    <property type="entry name" value="TolA/TonB C-terminal domain"/>
    <property type="match status" value="1"/>
</dbReference>
<proteinExistence type="predicted"/>
<feature type="transmembrane region" description="Helical" evidence="1">
    <location>
        <begin position="49"/>
        <end position="70"/>
    </location>
</feature>
<evidence type="ECO:0000256" key="1">
    <source>
        <dbReference type="SAM" id="Phobius"/>
    </source>
</evidence>
<keyword evidence="1" id="KW-0472">Membrane</keyword>
<comment type="caution">
    <text evidence="3">The sequence shown here is derived from an EMBL/GenBank/DDBJ whole genome shotgun (WGS) entry which is preliminary data.</text>
</comment>
<reference evidence="3 4" key="1">
    <citation type="submission" date="2019-01" db="EMBL/GenBank/DDBJ databases">
        <title>Filimonas sp. strain TTM-71.</title>
        <authorList>
            <person name="Chen W.-M."/>
        </authorList>
    </citation>
    <scope>NUCLEOTIDE SEQUENCE [LARGE SCALE GENOMIC DNA]</scope>
    <source>
        <strain evidence="3 4">TTM-71</strain>
    </source>
</reference>
<keyword evidence="4" id="KW-1185">Reference proteome</keyword>
<keyword evidence="1" id="KW-1133">Transmembrane helix</keyword>
<evidence type="ECO:0000259" key="2">
    <source>
        <dbReference type="Pfam" id="PF03544"/>
    </source>
</evidence>
<dbReference type="Proteomes" id="UP000290545">
    <property type="component" value="Unassembled WGS sequence"/>
</dbReference>
<keyword evidence="1" id="KW-0812">Transmembrane</keyword>
<dbReference type="Gene3D" id="3.30.1150.10">
    <property type="match status" value="1"/>
</dbReference>
<gene>
    <name evidence="3" type="ORF">ESB13_13710</name>
</gene>
<evidence type="ECO:0000313" key="4">
    <source>
        <dbReference type="Proteomes" id="UP000290545"/>
    </source>
</evidence>
<sequence>MKRLLRLIINATTMQAKNILQADFLDILFENRNQLYGAYTLRKNYNKRLMASLGIMTALCSLFYASTLFAGGADKNAALQFNEIIIETEAIPPKEDAIPEPPAPLPTPPAELEDVSTVRSTTLTIVEDSKVNPENEVPPVETIETAIISNVNHLGTATDPGLVAPPVATGPGTGSGSIKGTGMEVLNDGPVVTVSIQARFPGGTDAWRRFLEKNLNRDEPVANGAAPGSKLTVIVSFVVDRDGNVSDVKAENDPGYGTAAEAVRVIKRGPQWMPAEQNGRKVIYRQRQSITFMVDEE</sequence>
<evidence type="ECO:0000313" key="3">
    <source>
        <dbReference type="EMBL" id="RXK83170.1"/>
    </source>
</evidence>
<dbReference type="AlphaFoldDB" id="A0A4Q1D424"/>
<dbReference type="GO" id="GO:0055085">
    <property type="term" value="P:transmembrane transport"/>
    <property type="evidence" value="ECO:0007669"/>
    <property type="project" value="InterPro"/>
</dbReference>
<organism evidence="3 4">
    <name type="scientific">Filimonas effusa</name>
    <dbReference type="NCBI Taxonomy" id="2508721"/>
    <lineage>
        <taxon>Bacteria</taxon>
        <taxon>Pseudomonadati</taxon>
        <taxon>Bacteroidota</taxon>
        <taxon>Chitinophagia</taxon>
        <taxon>Chitinophagales</taxon>
        <taxon>Chitinophagaceae</taxon>
        <taxon>Filimonas</taxon>
    </lineage>
</organism>
<accession>A0A4Q1D424</accession>
<dbReference type="OrthoDB" id="1039448at2"/>
<protein>
    <submittedName>
        <fullName evidence="3">Energy transducer TonB</fullName>
    </submittedName>
</protein>
<dbReference type="Pfam" id="PF03544">
    <property type="entry name" value="TonB_C"/>
    <property type="match status" value="1"/>
</dbReference>
<dbReference type="EMBL" id="SDHZ01000002">
    <property type="protein sequence ID" value="RXK83170.1"/>
    <property type="molecule type" value="Genomic_DNA"/>
</dbReference>
<dbReference type="InterPro" id="IPR037682">
    <property type="entry name" value="TonB_C"/>
</dbReference>
<name>A0A4Q1D424_9BACT</name>